<organism evidence="11 12">
    <name type="scientific">Clostridium oryzae</name>
    <dbReference type="NCBI Taxonomy" id="1450648"/>
    <lineage>
        <taxon>Bacteria</taxon>
        <taxon>Bacillati</taxon>
        <taxon>Bacillota</taxon>
        <taxon>Clostridia</taxon>
        <taxon>Eubacteriales</taxon>
        <taxon>Clostridiaceae</taxon>
        <taxon>Clostridium</taxon>
    </lineage>
</organism>
<evidence type="ECO:0000313" key="11">
    <source>
        <dbReference type="EMBL" id="OPJ57579.1"/>
    </source>
</evidence>
<dbReference type="GO" id="GO:0005886">
    <property type="term" value="C:plasma membrane"/>
    <property type="evidence" value="ECO:0007669"/>
    <property type="project" value="UniProtKB-SubCell"/>
</dbReference>
<keyword evidence="8 10" id="KW-0811">Translocation</keyword>
<evidence type="ECO:0000313" key="12">
    <source>
        <dbReference type="Proteomes" id="UP000190080"/>
    </source>
</evidence>
<dbReference type="Pfam" id="PF03840">
    <property type="entry name" value="SecG"/>
    <property type="match status" value="1"/>
</dbReference>
<dbReference type="PANTHER" id="PTHR34182:SF1">
    <property type="entry name" value="PROTEIN-EXPORT MEMBRANE PROTEIN SECG"/>
    <property type="match status" value="1"/>
</dbReference>
<evidence type="ECO:0000256" key="6">
    <source>
        <dbReference type="ARBA" id="ARBA00022927"/>
    </source>
</evidence>
<evidence type="ECO:0000256" key="7">
    <source>
        <dbReference type="ARBA" id="ARBA00022989"/>
    </source>
</evidence>
<evidence type="ECO:0000256" key="9">
    <source>
        <dbReference type="ARBA" id="ARBA00023136"/>
    </source>
</evidence>
<proteinExistence type="inferred from homology"/>
<keyword evidence="5 10" id="KW-0812">Transmembrane</keyword>
<evidence type="ECO:0000256" key="2">
    <source>
        <dbReference type="ARBA" id="ARBA00008445"/>
    </source>
</evidence>
<dbReference type="GO" id="GO:0009306">
    <property type="term" value="P:protein secretion"/>
    <property type="evidence" value="ECO:0007669"/>
    <property type="project" value="UniProtKB-UniRule"/>
</dbReference>
<dbReference type="RefSeq" id="WP_079427899.1">
    <property type="nucleotide sequence ID" value="NZ_MZGV01000079.1"/>
</dbReference>
<keyword evidence="12" id="KW-1185">Reference proteome</keyword>
<evidence type="ECO:0000256" key="4">
    <source>
        <dbReference type="ARBA" id="ARBA00022475"/>
    </source>
</evidence>
<name>A0A1V4ICC3_9CLOT</name>
<keyword evidence="3 10" id="KW-0813">Transport</keyword>
<keyword evidence="9 10" id="KW-0472">Membrane</keyword>
<dbReference type="PANTHER" id="PTHR34182">
    <property type="entry name" value="PROTEIN-EXPORT MEMBRANE PROTEIN SECG"/>
    <property type="match status" value="1"/>
</dbReference>
<evidence type="ECO:0000256" key="8">
    <source>
        <dbReference type="ARBA" id="ARBA00023010"/>
    </source>
</evidence>
<dbReference type="NCBIfam" id="TIGR00810">
    <property type="entry name" value="secG"/>
    <property type="match status" value="1"/>
</dbReference>
<feature type="transmembrane region" description="Helical" evidence="10">
    <location>
        <begin position="53"/>
        <end position="75"/>
    </location>
</feature>
<dbReference type="GO" id="GO:0065002">
    <property type="term" value="P:intracellular protein transmembrane transport"/>
    <property type="evidence" value="ECO:0007669"/>
    <property type="project" value="TreeGrafter"/>
</dbReference>
<keyword evidence="6 10" id="KW-0653">Protein transport</keyword>
<comment type="function">
    <text evidence="10">Involved in protein export. Participates in an early event of protein translocation.</text>
</comment>
<dbReference type="Proteomes" id="UP000190080">
    <property type="component" value="Unassembled WGS sequence"/>
</dbReference>
<dbReference type="GO" id="GO:0043952">
    <property type="term" value="P:protein transport by the Sec complex"/>
    <property type="evidence" value="ECO:0007669"/>
    <property type="project" value="TreeGrafter"/>
</dbReference>
<dbReference type="AlphaFoldDB" id="A0A1V4ICC3"/>
<evidence type="ECO:0000256" key="5">
    <source>
        <dbReference type="ARBA" id="ARBA00022692"/>
    </source>
</evidence>
<dbReference type="GO" id="GO:0015450">
    <property type="term" value="F:protein-transporting ATPase activity"/>
    <property type="evidence" value="ECO:0007669"/>
    <property type="project" value="UniProtKB-UniRule"/>
</dbReference>
<dbReference type="OrthoDB" id="1708246at2"/>
<keyword evidence="7 10" id="KW-1133">Transmembrane helix</keyword>
<reference evidence="11 12" key="1">
    <citation type="submission" date="2017-03" db="EMBL/GenBank/DDBJ databases">
        <title>Genome sequence of Clostridium oryzae DSM 28571.</title>
        <authorList>
            <person name="Poehlein A."/>
            <person name="Daniel R."/>
        </authorList>
    </citation>
    <scope>NUCLEOTIDE SEQUENCE [LARGE SCALE GENOMIC DNA]</scope>
    <source>
        <strain evidence="11 12">DSM 28571</strain>
    </source>
</reference>
<comment type="similarity">
    <text evidence="2 10">Belongs to the SecG family.</text>
</comment>
<evidence type="ECO:0000256" key="10">
    <source>
        <dbReference type="RuleBase" id="RU365087"/>
    </source>
</evidence>
<dbReference type="InterPro" id="IPR004692">
    <property type="entry name" value="SecG"/>
</dbReference>
<dbReference type="PRINTS" id="PR01651">
    <property type="entry name" value="SECGEXPORT"/>
</dbReference>
<comment type="caution">
    <text evidence="10">Lacks conserved residue(s) required for the propagation of feature annotation.</text>
</comment>
<evidence type="ECO:0000256" key="3">
    <source>
        <dbReference type="ARBA" id="ARBA00022448"/>
    </source>
</evidence>
<protein>
    <recommendedName>
        <fullName evidence="10">Protein-export membrane protein SecG</fullName>
    </recommendedName>
</protein>
<comment type="caution">
    <text evidence="11">The sequence shown here is derived from an EMBL/GenBank/DDBJ whole genome shotgun (WGS) entry which is preliminary data.</text>
</comment>
<sequence>MHTFLLVLEILFSIAIIVVVLMQPSKADGLKALMSGNSDTFFSKNKARTKEVMLARTTVILAVVLAVVTMLLDLIK</sequence>
<accession>A0A1V4ICC3</accession>
<evidence type="ECO:0000256" key="1">
    <source>
        <dbReference type="ARBA" id="ARBA00004651"/>
    </source>
</evidence>
<keyword evidence="4 10" id="KW-1003">Cell membrane</keyword>
<comment type="subcellular location">
    <subcellularLocation>
        <location evidence="1 10">Cell membrane</location>
        <topology evidence="1 10">Multi-pass membrane protein</topology>
    </subcellularLocation>
</comment>
<dbReference type="EMBL" id="MZGV01000079">
    <property type="protein sequence ID" value="OPJ57579.1"/>
    <property type="molecule type" value="Genomic_DNA"/>
</dbReference>
<gene>
    <name evidence="11" type="ORF">CLORY_40350</name>
</gene>
<dbReference type="STRING" id="1450648.CLORY_40350"/>